<name>A0A5M3T7A3_LIMPL</name>
<accession>A0A5M3T7A3</accession>
<dbReference type="Proteomes" id="UP000326169">
    <property type="component" value="Unassembled WGS sequence"/>
</dbReference>
<organism evidence="1 2">
    <name type="scientific">Limnospira platensis NIES-46</name>
    <dbReference type="NCBI Taxonomy" id="1236695"/>
    <lineage>
        <taxon>Bacteria</taxon>
        <taxon>Bacillati</taxon>
        <taxon>Cyanobacteriota</taxon>
        <taxon>Cyanophyceae</taxon>
        <taxon>Oscillatoriophycideae</taxon>
        <taxon>Oscillatoriales</taxon>
        <taxon>Sirenicapillariaceae</taxon>
        <taxon>Limnospira</taxon>
    </lineage>
</organism>
<protein>
    <submittedName>
        <fullName evidence="1">Uncharacterized protein</fullName>
    </submittedName>
</protein>
<proteinExistence type="predicted"/>
<reference evidence="1 2" key="1">
    <citation type="journal article" date="2019" name="J Genomics">
        <title>The Draft Genome of a Hydrogen-producing Cyanobacterium, Arthrospira platensis NIES-46.</title>
        <authorList>
            <person name="Suzuki S."/>
            <person name="Yamaguchi H."/>
            <person name="Kawachi M."/>
        </authorList>
    </citation>
    <scope>NUCLEOTIDE SEQUENCE [LARGE SCALE GENOMIC DNA]</scope>
    <source>
        <strain evidence="1 2">NIES-46</strain>
    </source>
</reference>
<evidence type="ECO:0000313" key="1">
    <source>
        <dbReference type="EMBL" id="GCE93741.1"/>
    </source>
</evidence>
<dbReference type="GeneID" id="301682651"/>
<dbReference type="EMBL" id="BIMW01000078">
    <property type="protein sequence ID" value="GCE93741.1"/>
    <property type="molecule type" value="Genomic_DNA"/>
</dbReference>
<sequence>MGLERRMSRQMFDPTEVVELRQICFTPNRIWEAGQYMVGELPDIAFDMGLVERLPPVRGNSADIDTINPSEHLFPD</sequence>
<dbReference type="RefSeq" id="WP_006618852.1">
    <property type="nucleotide sequence ID" value="NZ_BIMW01000078.1"/>
</dbReference>
<evidence type="ECO:0000313" key="2">
    <source>
        <dbReference type="Proteomes" id="UP000326169"/>
    </source>
</evidence>
<gene>
    <name evidence="1" type="ORF">NIES46_17930</name>
</gene>
<comment type="caution">
    <text evidence="1">The sequence shown here is derived from an EMBL/GenBank/DDBJ whole genome shotgun (WGS) entry which is preliminary data.</text>
</comment>
<keyword evidence="2" id="KW-1185">Reference proteome</keyword>